<dbReference type="PANTHER" id="PTHR48471:SF1">
    <property type="entry name" value="DDE TNP4 DOMAIN-CONTAINING PROTEIN"/>
    <property type="match status" value="1"/>
</dbReference>
<evidence type="ECO:0000313" key="1">
    <source>
        <dbReference type="EMBL" id="ETO83565.1"/>
    </source>
</evidence>
<sequence>MEDGDESTLFLCMGEAFARHERDMSDARDAVFELLVEEVWKVAMRSQHYLTLQYLDKPCESAWMSLYMSGYDRNFLNTTSLTRTAFSQLLVRFSRFYRIPPPSCQGWPPKLQYHHQVLGLVMSFYVGSMENSTLSLLFGLQPATLARTLRSAEKALAATLQNYKRSSKFTPSRATRRSTATQTRKIECLEVVLAPTRLQGAKTVRVTFKTPI</sequence>
<reference evidence="1 2" key="1">
    <citation type="submission" date="2013-11" db="EMBL/GenBank/DDBJ databases">
        <title>The Genome Sequence of Phytophthora parasitica P1976.</title>
        <authorList>
            <consortium name="The Broad Institute Genomics Platform"/>
            <person name="Russ C."/>
            <person name="Tyler B."/>
            <person name="Panabieres F."/>
            <person name="Shan W."/>
            <person name="Tripathy S."/>
            <person name="Grunwald N."/>
            <person name="Machado M."/>
            <person name="Johnson C.S."/>
            <person name="Walker B."/>
            <person name="Young S."/>
            <person name="Zeng Q."/>
            <person name="Gargeya S."/>
            <person name="Fitzgerald M."/>
            <person name="Haas B."/>
            <person name="Abouelleil A."/>
            <person name="Allen A.W."/>
            <person name="Alvarado L."/>
            <person name="Arachchi H.M."/>
            <person name="Berlin A.M."/>
            <person name="Chapman S.B."/>
            <person name="Gainer-Dewar J."/>
            <person name="Goldberg J."/>
            <person name="Griggs A."/>
            <person name="Gujja S."/>
            <person name="Hansen M."/>
            <person name="Howarth C."/>
            <person name="Imamovic A."/>
            <person name="Ireland A."/>
            <person name="Larimer J."/>
            <person name="McCowan C."/>
            <person name="Murphy C."/>
            <person name="Pearson M."/>
            <person name="Poon T.W."/>
            <person name="Priest M."/>
            <person name="Roberts A."/>
            <person name="Saif S."/>
            <person name="Shea T."/>
            <person name="Sisk P."/>
            <person name="Sykes S."/>
            <person name="Wortman J."/>
            <person name="Nusbaum C."/>
            <person name="Birren B."/>
        </authorList>
    </citation>
    <scope>NUCLEOTIDE SEQUENCE [LARGE SCALE GENOMIC DNA]</scope>
    <source>
        <strain evidence="1 2">P1976</strain>
    </source>
</reference>
<protein>
    <recommendedName>
        <fullName evidence="3">DDE Tnp4 domain-containing protein</fullName>
    </recommendedName>
</protein>
<dbReference type="Proteomes" id="UP000028582">
    <property type="component" value="Unassembled WGS sequence"/>
</dbReference>
<comment type="caution">
    <text evidence="1">The sequence shown here is derived from an EMBL/GenBank/DDBJ whole genome shotgun (WGS) entry which is preliminary data.</text>
</comment>
<dbReference type="EMBL" id="ANJA01000478">
    <property type="protein sequence ID" value="ETO83565.1"/>
    <property type="molecule type" value="Genomic_DNA"/>
</dbReference>
<dbReference type="PANTHER" id="PTHR48471">
    <property type="entry name" value="DDE TNP4 DOMAIN-CONTAINING PROTEIN"/>
    <property type="match status" value="1"/>
</dbReference>
<gene>
    <name evidence="1" type="ORF">F444_02436</name>
</gene>
<evidence type="ECO:0008006" key="3">
    <source>
        <dbReference type="Google" id="ProtNLM"/>
    </source>
</evidence>
<proteinExistence type="predicted"/>
<name>A0A081AXF4_PHYNI</name>
<evidence type="ECO:0000313" key="2">
    <source>
        <dbReference type="Proteomes" id="UP000028582"/>
    </source>
</evidence>
<dbReference type="AlphaFoldDB" id="A0A081AXF4"/>
<organism evidence="1 2">
    <name type="scientific">Phytophthora nicotianae P1976</name>
    <dbReference type="NCBI Taxonomy" id="1317066"/>
    <lineage>
        <taxon>Eukaryota</taxon>
        <taxon>Sar</taxon>
        <taxon>Stramenopiles</taxon>
        <taxon>Oomycota</taxon>
        <taxon>Peronosporomycetes</taxon>
        <taxon>Peronosporales</taxon>
        <taxon>Peronosporaceae</taxon>
        <taxon>Phytophthora</taxon>
    </lineage>
</organism>
<dbReference type="OrthoDB" id="96973at2759"/>
<accession>A0A081AXF4</accession>